<dbReference type="EMBL" id="CP012672">
    <property type="protein sequence ID" value="AUX28876.1"/>
    <property type="molecule type" value="Genomic_DNA"/>
</dbReference>
<feature type="compositionally biased region" description="Gly residues" evidence="2">
    <location>
        <begin position="24"/>
        <end position="60"/>
    </location>
</feature>
<keyword evidence="1" id="KW-0677">Repeat</keyword>
<organism evidence="5 6">
    <name type="scientific">Sorangium cellulosum</name>
    <name type="common">Polyangium cellulosum</name>
    <dbReference type="NCBI Taxonomy" id="56"/>
    <lineage>
        <taxon>Bacteria</taxon>
        <taxon>Pseudomonadati</taxon>
        <taxon>Myxococcota</taxon>
        <taxon>Polyangia</taxon>
        <taxon>Polyangiales</taxon>
        <taxon>Polyangiaceae</taxon>
        <taxon>Sorangium</taxon>
    </lineage>
</organism>
<feature type="domain" description="Teneurin-like YD-shell" evidence="4">
    <location>
        <begin position="372"/>
        <end position="508"/>
    </location>
</feature>
<dbReference type="Pfam" id="PF25023">
    <property type="entry name" value="TEN_YD-shell"/>
    <property type="match status" value="2"/>
</dbReference>
<feature type="domain" description="DUF6531" evidence="3">
    <location>
        <begin position="83"/>
        <end position="155"/>
    </location>
</feature>
<dbReference type="Pfam" id="PF20148">
    <property type="entry name" value="DUF6531"/>
    <property type="match status" value="1"/>
</dbReference>
<dbReference type="Gene3D" id="2.180.10.10">
    <property type="entry name" value="RHS repeat-associated core"/>
    <property type="match status" value="4"/>
</dbReference>
<dbReference type="NCBIfam" id="TIGR03696">
    <property type="entry name" value="Rhs_assc_core"/>
    <property type="match status" value="1"/>
</dbReference>
<dbReference type="InterPro" id="IPR045351">
    <property type="entry name" value="DUF6531"/>
</dbReference>
<evidence type="ECO:0000313" key="5">
    <source>
        <dbReference type="EMBL" id="AUX28876.1"/>
    </source>
</evidence>
<dbReference type="PRINTS" id="PR00394">
    <property type="entry name" value="RHSPROTEIN"/>
</dbReference>
<feature type="compositionally biased region" description="Low complexity" evidence="2">
    <location>
        <begin position="1265"/>
        <end position="1277"/>
    </location>
</feature>
<evidence type="ECO:0000259" key="4">
    <source>
        <dbReference type="Pfam" id="PF25023"/>
    </source>
</evidence>
<sequence length="1325" mass="143985">MARTAPVPNIPAIPGMNPGVFVMGGGAGGGGPGGRRGNGSGGRQGGRGRNGGRGAEGGGRNACSRRGSCVPTHPGHRGPASRGDPVDVLGGRSFVDAEPDLALPGPLPFVLARSYSSDRTTVDVGFGHGWSHSFAWSARVGRRAVEVTDAEGAQLLLPLPGIGEALLGAEGWVVRRAAAERLELVRDDGLRLVLDAPLGDGKLGLSAVLDRYNNRISLIYERGILVAFEDSAGRAILVRRDGRGRIAALEVPSRDGFSSGSLVVRYTYTTAGDLAEVVDPDGFVTSFDYEEHRITKHRYPGGMVFHYRYDAQGRCVETWGAPETGVDPCLDPDLPATLADRRTPAKGILHCVFEYGPDGYCEVVDSALVQRYSPDGDGRLDRMVHNASVVTRTYDERGHVASYTDPLGATIRWERDECGRPLKITDPIGRTLTVERDTDGHIRSFTDPSGATTTVERIGRRLVWRDPIGAAFEVEVDERGLTTETVAPNGGRTRYRYDRPGNLTERTDALGRTWRFSYDFWGRRRSAIDPAGAVTWYSYSACGDLLAITDAEGRAVQMTYDGLGNVTSVTYANGRTERYRWGGLGWLHQVEIGGAVIATQLYDREGRLVAIVDAAGARHTFEHDARGLVLSERSFDGAQRRYGYDLAGRLTSLVDERGERTELLYDLAGQLVARLYDDGSKDELTHDEAGRLVEATRGSVRVELRYNAVGWLVEERQTVGAETMTVHVDYDAMGRPVRRWTERGRGVAWERDLMGGASAVILGAGQRITFEQDEGGRERARVLPGGGRIEVELGPEGLLRAQRVRRNMTTASVRPGEPAWVGKIDAGLTVARRYDRDADGELLRVDDSLLGAFRLDRDALGRLAALVGDREGDGTRTRHYLFDPTGNLLRGPAGEPAEFGPGNRLKRVGGREVATDAAGRVIAITEGETDHRLTTRFVWDATGLLEAVERPDGTRVEFAYDTFARRLAKRVIDPAGRTLSSTRYVWDGARVLEERRRTAEGERIRVFLTDDDSGAPLAQAEGKEWFFCVADELGAVHHLVRGDGQLAGSTLRDPWGGVERREGGAEAPLGFLGQIADDETGLFYNRYRYYDPRIGRYLSPDPLGVHGGLNVFSYADNDPSTHVDPDGLLPMAVITQPGRQDIVGRSGQVPQRGDPGFDPAVGYAHYNARVALGGGPGRQAGNEGCAEIAALHQMAQQIRTDNPNRRMSRAEVRREMQRRFRNGARISTNNGMNGGGPAMCPCHMCAQTFRELGLHPGNINQGAAANATGGVAAPNPGRGNNRGLWDGQSIWRNNRNDNTSRQENDAANGLIGATQPSRTPPFTGT</sequence>
<reference evidence="5 6" key="1">
    <citation type="submission" date="2015-09" db="EMBL/GenBank/DDBJ databases">
        <title>Sorangium comparison.</title>
        <authorList>
            <person name="Zaburannyi N."/>
            <person name="Bunk B."/>
            <person name="Overmann J."/>
            <person name="Mueller R."/>
        </authorList>
    </citation>
    <scope>NUCLEOTIDE SEQUENCE [LARGE SCALE GENOMIC DNA]</scope>
    <source>
        <strain evidence="5 6">So ce836</strain>
    </source>
</reference>
<feature type="region of interest" description="Disordered" evidence="2">
    <location>
        <begin position="24"/>
        <end position="90"/>
    </location>
</feature>
<dbReference type="InterPro" id="IPR006530">
    <property type="entry name" value="YD"/>
</dbReference>
<dbReference type="Pfam" id="PF05593">
    <property type="entry name" value="RHS_repeat"/>
    <property type="match status" value="3"/>
</dbReference>
<gene>
    <name evidence="5" type="ORF">SOCE836_009610</name>
</gene>
<feature type="compositionally biased region" description="Polar residues" evidence="2">
    <location>
        <begin position="1314"/>
        <end position="1325"/>
    </location>
</feature>
<feature type="compositionally biased region" description="Basic and acidic residues" evidence="2">
    <location>
        <begin position="1294"/>
        <end position="1304"/>
    </location>
</feature>
<proteinExistence type="predicted"/>
<evidence type="ECO:0000256" key="2">
    <source>
        <dbReference type="SAM" id="MobiDB-lite"/>
    </source>
</evidence>
<name>A0A4P2QH30_SORCE</name>
<dbReference type="InterPro" id="IPR022385">
    <property type="entry name" value="Rhs_assc_core"/>
</dbReference>
<protein>
    <submittedName>
        <fullName evidence="5">Uncharacterized protein</fullName>
    </submittedName>
</protein>
<dbReference type="NCBIfam" id="TIGR01643">
    <property type="entry name" value="YD_repeat_2x"/>
    <property type="match status" value="6"/>
</dbReference>
<dbReference type="PANTHER" id="PTHR32305">
    <property type="match status" value="1"/>
</dbReference>
<accession>A0A4P2QH30</accession>
<dbReference type="PANTHER" id="PTHR32305:SF15">
    <property type="entry name" value="PROTEIN RHSA-RELATED"/>
    <property type="match status" value="1"/>
</dbReference>
<dbReference type="InterPro" id="IPR056823">
    <property type="entry name" value="TEN-like_YD-shell"/>
</dbReference>
<evidence type="ECO:0000313" key="6">
    <source>
        <dbReference type="Proteomes" id="UP000295497"/>
    </source>
</evidence>
<evidence type="ECO:0000256" key="1">
    <source>
        <dbReference type="ARBA" id="ARBA00022737"/>
    </source>
</evidence>
<dbReference type="Proteomes" id="UP000295497">
    <property type="component" value="Chromosome"/>
</dbReference>
<feature type="domain" description="Teneurin-like YD-shell" evidence="4">
    <location>
        <begin position="859"/>
        <end position="1101"/>
    </location>
</feature>
<evidence type="ECO:0000259" key="3">
    <source>
        <dbReference type="Pfam" id="PF20148"/>
    </source>
</evidence>
<dbReference type="InterPro" id="IPR031325">
    <property type="entry name" value="RHS_repeat"/>
</dbReference>
<feature type="region of interest" description="Disordered" evidence="2">
    <location>
        <begin position="1265"/>
        <end position="1325"/>
    </location>
</feature>
<dbReference type="InterPro" id="IPR050708">
    <property type="entry name" value="T6SS_VgrG/RHS"/>
</dbReference>